<dbReference type="RefSeq" id="WP_008834902.1">
    <property type="nucleotide sequence ID" value="NZ_AHAM01000040.1"/>
</dbReference>
<protein>
    <recommendedName>
        <fullName evidence="4">Transmembrane protein</fullName>
    </recommendedName>
</protein>
<organism evidence="2 3">
    <name type="scientific">Mesorhizobium alhagi CCNWXJ12-2</name>
    <dbReference type="NCBI Taxonomy" id="1107882"/>
    <lineage>
        <taxon>Bacteria</taxon>
        <taxon>Pseudomonadati</taxon>
        <taxon>Pseudomonadota</taxon>
        <taxon>Alphaproteobacteria</taxon>
        <taxon>Hyphomicrobiales</taxon>
        <taxon>Phyllobacteriaceae</taxon>
        <taxon>Allomesorhizobium</taxon>
    </lineage>
</organism>
<sequence length="175" mass="19303">MRKPEVTITGSFQRGVRFVLEHALGTVIGAATLLLLGWFVAYSWSLPKPITFDFQAEQRCPNGKLTTIQKRFADQNIRLTNGADRLTICDTEALKTVRSEAPRDLAAKYKGCLRWDGRELIMLRGSESVCELPGEAGYICDGAKARNYPGPSALGIGQKVPRCSTNLLRQLGFAQ</sequence>
<evidence type="ECO:0000256" key="1">
    <source>
        <dbReference type="SAM" id="Phobius"/>
    </source>
</evidence>
<evidence type="ECO:0008006" key="4">
    <source>
        <dbReference type="Google" id="ProtNLM"/>
    </source>
</evidence>
<keyword evidence="1" id="KW-0812">Transmembrane</keyword>
<keyword evidence="1" id="KW-0472">Membrane</keyword>
<dbReference type="Proteomes" id="UP000003250">
    <property type="component" value="Unassembled WGS sequence"/>
</dbReference>
<accession>H0HM90</accession>
<reference evidence="2 3" key="1">
    <citation type="journal article" date="2012" name="J. Bacteriol.">
        <title>Draft Genome Sequence of Mesorhizobium alhagi CCNWXJ12-2T, a Novel Salt-Resistant Species Isolated from the Desert of Northwestern China.</title>
        <authorList>
            <person name="Zhou M."/>
            <person name="Chen W."/>
            <person name="Chen H."/>
            <person name="Wei G."/>
        </authorList>
    </citation>
    <scope>NUCLEOTIDE SEQUENCE [LARGE SCALE GENOMIC DNA]</scope>
    <source>
        <strain evidence="2 3">CCNWXJ12-2</strain>
    </source>
</reference>
<dbReference type="AlphaFoldDB" id="H0HM90"/>
<keyword evidence="3" id="KW-1185">Reference proteome</keyword>
<dbReference type="OrthoDB" id="8450105at2"/>
<dbReference type="EMBL" id="AHAM01000040">
    <property type="protein sequence ID" value="EHK58150.1"/>
    <property type="molecule type" value="Genomic_DNA"/>
</dbReference>
<keyword evidence="1" id="KW-1133">Transmembrane helix</keyword>
<name>H0HM90_9HYPH</name>
<feature type="transmembrane region" description="Helical" evidence="1">
    <location>
        <begin position="23"/>
        <end position="44"/>
    </location>
</feature>
<evidence type="ECO:0000313" key="3">
    <source>
        <dbReference type="Proteomes" id="UP000003250"/>
    </source>
</evidence>
<evidence type="ECO:0000313" key="2">
    <source>
        <dbReference type="EMBL" id="EHK58150.1"/>
    </source>
</evidence>
<proteinExistence type="predicted"/>
<gene>
    <name evidence="2" type="ORF">MAXJ12_06270</name>
</gene>